<dbReference type="PANTHER" id="PTHR47737">
    <property type="entry name" value="GLYCINE BETAINE/PROLINE BETAINE TRANSPORT SYSTEM PERMEASE PROTEIN PROW"/>
    <property type="match status" value="1"/>
</dbReference>
<dbReference type="SUPFAM" id="SSF53850">
    <property type="entry name" value="Periplasmic binding protein-like II"/>
    <property type="match status" value="1"/>
</dbReference>
<gene>
    <name evidence="6" type="ORF">OM075_20755</name>
</gene>
<evidence type="ECO:0000256" key="1">
    <source>
        <dbReference type="ARBA" id="ARBA00004236"/>
    </source>
</evidence>
<dbReference type="Gene3D" id="3.40.190.100">
    <property type="entry name" value="Glycine betaine-binding periplasmic protein, domain 2"/>
    <property type="match status" value="1"/>
</dbReference>
<evidence type="ECO:0000256" key="2">
    <source>
        <dbReference type="ARBA" id="ARBA00022448"/>
    </source>
</evidence>
<keyword evidence="2" id="KW-0813">Transport</keyword>
<dbReference type="AlphaFoldDB" id="A0AAE3SH79"/>
<accession>A0AAE3SH79</accession>
<dbReference type="GO" id="GO:0031460">
    <property type="term" value="P:glycine betaine transport"/>
    <property type="evidence" value="ECO:0007669"/>
    <property type="project" value="TreeGrafter"/>
</dbReference>
<dbReference type="Gene3D" id="3.40.190.10">
    <property type="entry name" value="Periplasmic binding protein-like II"/>
    <property type="match status" value="1"/>
</dbReference>
<dbReference type="EMBL" id="JAPDPJ010000071">
    <property type="protein sequence ID" value="MCW3788912.1"/>
    <property type="molecule type" value="Genomic_DNA"/>
</dbReference>
<dbReference type="GO" id="GO:0015226">
    <property type="term" value="F:carnitine transmembrane transporter activity"/>
    <property type="evidence" value="ECO:0007669"/>
    <property type="project" value="TreeGrafter"/>
</dbReference>
<comment type="caution">
    <text evidence="6">The sequence shown here is derived from an EMBL/GenBank/DDBJ whole genome shotgun (WGS) entry which is preliminary data.</text>
</comment>
<dbReference type="CDD" id="cd13639">
    <property type="entry name" value="PBP2_OpuAC_like"/>
    <property type="match status" value="1"/>
</dbReference>
<evidence type="ECO:0000313" key="7">
    <source>
        <dbReference type="Proteomes" id="UP001209229"/>
    </source>
</evidence>
<sequence>MTRYLSGTKTVVFIIVLSFLVSCTMTTTQEEDRSLKIVYTDWSESVAITYLSSVLLQKMDYNVELKLTDVKTAYQEVADNKADLFTDAWLPETHKAYYEAHKEHIDMLGIVYPEAKIGLVVPEYSPLKSISDLGSYDFDIVGIDAGAGVMQKTKNAINEYLLKNTLLELSEEKMVNQLNDSILRRKDIVITGWEPHWIFARYEVRFLEDPDHIFGSKENIYTITNTEFEEAHPDAVRFFERMQLTEKQLNSLVYEIRLHDDPVIGVEKWINQNEFVVNQWIKNLTKERKKIM</sequence>
<dbReference type="RefSeq" id="WP_301192468.1">
    <property type="nucleotide sequence ID" value="NZ_JAPDPJ010000071.1"/>
</dbReference>
<dbReference type="GO" id="GO:0043190">
    <property type="term" value="C:ATP-binding cassette (ABC) transporter complex"/>
    <property type="evidence" value="ECO:0007669"/>
    <property type="project" value="InterPro"/>
</dbReference>
<name>A0AAE3SH79_9BACT</name>
<feature type="domain" description="ABC-type glycine betaine transport system substrate-binding" evidence="5">
    <location>
        <begin position="34"/>
        <end position="271"/>
    </location>
</feature>
<evidence type="ECO:0000256" key="4">
    <source>
        <dbReference type="ARBA" id="ARBA00023136"/>
    </source>
</evidence>
<organism evidence="6 7">
    <name type="scientific">Plebeiibacterium sediminum</name>
    <dbReference type="NCBI Taxonomy" id="2992112"/>
    <lineage>
        <taxon>Bacteria</taxon>
        <taxon>Pseudomonadati</taxon>
        <taxon>Bacteroidota</taxon>
        <taxon>Bacteroidia</taxon>
        <taxon>Marinilabiliales</taxon>
        <taxon>Marinilabiliaceae</taxon>
        <taxon>Plebeiibacterium</taxon>
    </lineage>
</organism>
<proteinExistence type="predicted"/>
<dbReference type="PROSITE" id="PS51257">
    <property type="entry name" value="PROKAR_LIPOPROTEIN"/>
    <property type="match status" value="1"/>
</dbReference>
<evidence type="ECO:0000256" key="3">
    <source>
        <dbReference type="ARBA" id="ARBA00022475"/>
    </source>
</evidence>
<dbReference type="InterPro" id="IPR007210">
    <property type="entry name" value="ABC_Gly_betaine_transp_sub-bd"/>
</dbReference>
<protein>
    <submittedName>
        <fullName evidence="6">Glycine betaine ABC transporter substrate-binding protein</fullName>
    </submittedName>
</protein>
<reference evidence="6" key="1">
    <citation type="submission" date="2022-10" db="EMBL/GenBank/DDBJ databases">
        <authorList>
            <person name="Yu W.X."/>
        </authorList>
    </citation>
    <scope>NUCLEOTIDE SEQUENCE</scope>
    <source>
        <strain evidence="6">AAT</strain>
    </source>
</reference>
<keyword evidence="3" id="KW-1003">Cell membrane</keyword>
<dbReference type="Proteomes" id="UP001209229">
    <property type="component" value="Unassembled WGS sequence"/>
</dbReference>
<evidence type="ECO:0000313" key="6">
    <source>
        <dbReference type="EMBL" id="MCW3788912.1"/>
    </source>
</evidence>
<keyword evidence="4" id="KW-0472">Membrane</keyword>
<keyword evidence="7" id="KW-1185">Reference proteome</keyword>
<dbReference type="PANTHER" id="PTHR47737:SF1">
    <property type="entry name" value="GLYCINE BETAINE_PROLINE BETAINE TRANSPORT SYSTEM PERMEASE PROTEIN PROW"/>
    <property type="match status" value="1"/>
</dbReference>
<evidence type="ECO:0000259" key="5">
    <source>
        <dbReference type="Pfam" id="PF04069"/>
    </source>
</evidence>
<comment type="subcellular location">
    <subcellularLocation>
        <location evidence="1">Cell membrane</location>
    </subcellularLocation>
</comment>
<dbReference type="GO" id="GO:0005275">
    <property type="term" value="F:amine transmembrane transporter activity"/>
    <property type="evidence" value="ECO:0007669"/>
    <property type="project" value="TreeGrafter"/>
</dbReference>
<dbReference type="GO" id="GO:0015871">
    <property type="term" value="P:choline transport"/>
    <property type="evidence" value="ECO:0007669"/>
    <property type="project" value="TreeGrafter"/>
</dbReference>
<dbReference type="Pfam" id="PF04069">
    <property type="entry name" value="OpuAC"/>
    <property type="match status" value="1"/>
</dbReference>